<evidence type="ECO:0000313" key="3">
    <source>
        <dbReference type="EMBL" id="MBB4742320.1"/>
    </source>
</evidence>
<keyword evidence="1" id="KW-1133">Transmembrane helix</keyword>
<proteinExistence type="predicted"/>
<name>A0A7W7M9Z8_9ACTN</name>
<sequence length="81" mass="8414">MHLADLLGWAGAGALLLAHALVTHDPEQAAGGRYLLLNLAGSAGLAASGVVHAAWPSAVLNLLWLVLGLTAFRRRRPAEPD</sequence>
<feature type="transmembrane region" description="Helical" evidence="1">
    <location>
        <begin position="44"/>
        <end position="67"/>
    </location>
</feature>
<keyword evidence="1" id="KW-0812">Transmembrane</keyword>
<dbReference type="RefSeq" id="WP_185042703.1">
    <property type="nucleotide sequence ID" value="NZ_BAABFG010000005.1"/>
</dbReference>
<dbReference type="InterPro" id="IPR058058">
    <property type="entry name" value="CBU_0592-like"/>
</dbReference>
<organism evidence="3 4">
    <name type="scientific">Actinoplanes octamycinicus</name>
    <dbReference type="NCBI Taxonomy" id="135948"/>
    <lineage>
        <taxon>Bacteria</taxon>
        <taxon>Bacillati</taxon>
        <taxon>Actinomycetota</taxon>
        <taxon>Actinomycetes</taxon>
        <taxon>Micromonosporales</taxon>
        <taxon>Micromonosporaceae</taxon>
        <taxon>Actinoplanes</taxon>
    </lineage>
</organism>
<dbReference type="NCBIfam" id="NF047864">
    <property type="entry name" value="CBU_0592_membra"/>
    <property type="match status" value="1"/>
</dbReference>
<feature type="domain" description="CBU-0592-like" evidence="2">
    <location>
        <begin position="4"/>
        <end position="74"/>
    </location>
</feature>
<dbReference type="Pfam" id="PF26604">
    <property type="entry name" value="CBU_0592"/>
    <property type="match status" value="1"/>
</dbReference>
<keyword evidence="4" id="KW-1185">Reference proteome</keyword>
<dbReference type="Proteomes" id="UP000546162">
    <property type="component" value="Unassembled WGS sequence"/>
</dbReference>
<dbReference type="EMBL" id="JACHNB010000001">
    <property type="protein sequence ID" value="MBB4742320.1"/>
    <property type="molecule type" value="Genomic_DNA"/>
</dbReference>
<comment type="caution">
    <text evidence="3">The sequence shown here is derived from an EMBL/GenBank/DDBJ whole genome shotgun (WGS) entry which is preliminary data.</text>
</comment>
<keyword evidence="1" id="KW-0472">Membrane</keyword>
<evidence type="ECO:0000313" key="4">
    <source>
        <dbReference type="Proteomes" id="UP000546162"/>
    </source>
</evidence>
<gene>
    <name evidence="3" type="ORF">BJY16_005779</name>
</gene>
<dbReference type="AlphaFoldDB" id="A0A7W7M9Z8"/>
<evidence type="ECO:0000259" key="2">
    <source>
        <dbReference type="Pfam" id="PF26604"/>
    </source>
</evidence>
<reference evidence="3 4" key="1">
    <citation type="submission" date="2020-08" db="EMBL/GenBank/DDBJ databases">
        <title>Sequencing the genomes of 1000 actinobacteria strains.</title>
        <authorList>
            <person name="Klenk H.-P."/>
        </authorList>
    </citation>
    <scope>NUCLEOTIDE SEQUENCE [LARGE SCALE GENOMIC DNA]</scope>
    <source>
        <strain evidence="3 4">DSM 45809</strain>
    </source>
</reference>
<accession>A0A7W7M9Z8</accession>
<evidence type="ECO:0000256" key="1">
    <source>
        <dbReference type="SAM" id="Phobius"/>
    </source>
</evidence>
<protein>
    <recommendedName>
        <fullName evidence="2">CBU-0592-like domain-containing protein</fullName>
    </recommendedName>
</protein>